<evidence type="ECO:0000313" key="1">
    <source>
        <dbReference type="EMBL" id="SEW06119.1"/>
    </source>
</evidence>
<dbReference type="EMBL" id="FOIR01000001">
    <property type="protein sequence ID" value="SEW06119.1"/>
    <property type="molecule type" value="Genomic_DNA"/>
</dbReference>
<organism evidence="1 2">
    <name type="scientific">Roseivirga pacifica</name>
    <dbReference type="NCBI Taxonomy" id="1267423"/>
    <lineage>
        <taxon>Bacteria</taxon>
        <taxon>Pseudomonadati</taxon>
        <taxon>Bacteroidota</taxon>
        <taxon>Cytophagia</taxon>
        <taxon>Cytophagales</taxon>
        <taxon>Roseivirgaceae</taxon>
        <taxon>Roseivirga</taxon>
    </lineage>
</organism>
<gene>
    <name evidence="1" type="ORF">SAMN05216290_1527</name>
</gene>
<name>A0A1I0NYD5_9BACT</name>
<dbReference type="InterPro" id="IPR058512">
    <property type="entry name" value="DUF8199"/>
</dbReference>
<sequence length="109" mass="12269">MGRVKETALFKKVEVQCGMSMEMHQDMDDCCNDEWSLKKVEDSQQSVSAKDVPVANYFLLAELTFSELPPVQLTSKPKVEIKNTGPPDTSQPELFLLYQNLKIPFGSQA</sequence>
<dbReference type="AlphaFoldDB" id="A0A1I0NYD5"/>
<dbReference type="Proteomes" id="UP000199437">
    <property type="component" value="Unassembled WGS sequence"/>
</dbReference>
<protein>
    <submittedName>
        <fullName evidence="1">Uncharacterized protein</fullName>
    </submittedName>
</protein>
<keyword evidence="2" id="KW-1185">Reference proteome</keyword>
<accession>A0A1I0NYD5</accession>
<reference evidence="2" key="1">
    <citation type="submission" date="2016-10" db="EMBL/GenBank/DDBJ databases">
        <authorList>
            <person name="Varghese N."/>
            <person name="Submissions S."/>
        </authorList>
    </citation>
    <scope>NUCLEOTIDE SEQUENCE [LARGE SCALE GENOMIC DNA]</scope>
    <source>
        <strain evidence="2">CGMCC 1.12402</strain>
    </source>
</reference>
<dbReference type="Pfam" id="PF26622">
    <property type="entry name" value="DUF8199"/>
    <property type="match status" value="1"/>
</dbReference>
<evidence type="ECO:0000313" key="2">
    <source>
        <dbReference type="Proteomes" id="UP000199437"/>
    </source>
</evidence>
<proteinExistence type="predicted"/>
<dbReference type="STRING" id="1267423.SAMN05216290_1527"/>